<dbReference type="OMA" id="IANIHYV"/>
<evidence type="ECO:0000313" key="5">
    <source>
        <dbReference type="Xenbase" id="XB-GENE-29096195"/>
    </source>
</evidence>
<dbReference type="PANTHER" id="PTHR36981:SF8">
    <property type="entry name" value="P2X PURINOCEPTOR 7-LIKE"/>
    <property type="match status" value="1"/>
</dbReference>
<dbReference type="GeneID" id="116410463"/>
<sequence length="127" mass="14552">MPTSEESVCCQEIEKVASEIPENFTCITSNQLFHIMCLDQRIANIHYVMITNQPIQEDLSLHHRNLRRTAYRSFTSWIHGFLGKGVRIAIPSCAVAAVREAYPDPKGNYVGFVKMRDYCAMDMAFDF</sequence>
<dbReference type="PANTHER" id="PTHR36981">
    <property type="entry name" value="ZGC:195170"/>
    <property type="match status" value="1"/>
</dbReference>
<dbReference type="KEGG" id="xtr:116410463"/>
<dbReference type="Ensembl" id="ENSXETT00000107647">
    <property type="protein sequence ID" value="ENSXETP00000105022"/>
    <property type="gene ID" value="ENSXETG00000048206"/>
</dbReference>
<dbReference type="OrthoDB" id="9898708at2759"/>
<reference evidence="2" key="2">
    <citation type="submission" date="2021-03" db="UniProtKB">
        <authorList>
            <consortium name="Ensembl"/>
        </authorList>
    </citation>
    <scope>IDENTIFICATION</scope>
</reference>
<proteinExistence type="predicted"/>
<accession>A0A803JAW0</accession>
<reference evidence="2" key="1">
    <citation type="journal article" date="2010" name="Science">
        <title>The genome of the Western clawed frog Xenopus tropicalis.</title>
        <authorList>
            <person name="Hellsten U."/>
            <person name="Harland R.M."/>
            <person name="Gilchrist M.J."/>
            <person name="Hendrix D."/>
            <person name="Jurka J."/>
            <person name="Kapitonov V."/>
            <person name="Ovcharenko I."/>
            <person name="Putnam N.H."/>
            <person name="Shu S."/>
            <person name="Taher L."/>
            <person name="Blitz I.L."/>
            <person name="Blumberg B."/>
            <person name="Dichmann D.S."/>
            <person name="Dubchak I."/>
            <person name="Amaya E."/>
            <person name="Detter J.C."/>
            <person name="Fletcher R."/>
            <person name="Gerhard D.S."/>
            <person name="Goodstein D."/>
            <person name="Graves T."/>
            <person name="Grigoriev I.V."/>
            <person name="Grimwood J."/>
            <person name="Kawashima T."/>
            <person name="Lindquist E."/>
            <person name="Lucas S.M."/>
            <person name="Mead P.E."/>
            <person name="Mitros T."/>
            <person name="Ogino H."/>
            <person name="Ohta Y."/>
            <person name="Poliakov A.V."/>
            <person name="Pollet N."/>
            <person name="Robert J."/>
            <person name="Salamov A."/>
            <person name="Sater A.K."/>
            <person name="Schmutz J."/>
            <person name="Terry A."/>
            <person name="Vize P.D."/>
            <person name="Warren W.C."/>
            <person name="Wells D."/>
            <person name="Wills A."/>
            <person name="Wilson R.K."/>
            <person name="Zimmerman L.B."/>
            <person name="Zorn A.M."/>
            <person name="Grainger R."/>
            <person name="Grammer T."/>
            <person name="Khokha M.K."/>
            <person name="Richardson P.M."/>
            <person name="Rokhsar D.S."/>
        </authorList>
    </citation>
    <scope>NUCLEOTIDE SEQUENCE [LARGE SCALE GENOMIC DNA]</scope>
    <source>
        <strain evidence="2">Nigerian</strain>
    </source>
</reference>
<dbReference type="Xenbase" id="XB-GENE-29096195">
    <property type="gene designation" value="LOC116410463"/>
</dbReference>
<evidence type="ECO:0000259" key="1">
    <source>
        <dbReference type="Pfam" id="PF20478"/>
    </source>
</evidence>
<reference evidence="4" key="3">
    <citation type="submission" date="2025-04" db="UniProtKB">
        <authorList>
            <consortium name="RefSeq"/>
        </authorList>
    </citation>
    <scope>IDENTIFICATION</scope>
    <source>
        <strain evidence="4">Nigerian</strain>
        <tissue evidence="4">Liver and blood</tissue>
    </source>
</reference>
<evidence type="ECO:0000313" key="4">
    <source>
        <dbReference type="RefSeq" id="XP_031757004.1"/>
    </source>
</evidence>
<keyword evidence="3" id="KW-1185">Reference proteome</keyword>
<dbReference type="AlphaFoldDB" id="A0A803JAW0"/>
<dbReference type="AGR" id="Xenbase:XB-GENE-29096195"/>
<feature type="domain" description="P2X purinoreceptor 7 intracellular" evidence="1">
    <location>
        <begin position="22"/>
        <end position="112"/>
    </location>
</feature>
<gene>
    <name evidence="2 4 5" type="primary">LOC116410463</name>
</gene>
<protein>
    <submittedName>
        <fullName evidence="2 4">P2X purinoceptor 7-like</fullName>
    </submittedName>
</protein>
<dbReference type="Pfam" id="PF20478">
    <property type="entry name" value="P2RX7_C"/>
    <property type="match status" value="1"/>
</dbReference>
<organism evidence="2">
    <name type="scientific">Xenopus tropicalis</name>
    <name type="common">Western clawed frog</name>
    <name type="synonym">Silurana tropicalis</name>
    <dbReference type="NCBI Taxonomy" id="8364"/>
    <lineage>
        <taxon>Eukaryota</taxon>
        <taxon>Metazoa</taxon>
        <taxon>Chordata</taxon>
        <taxon>Craniata</taxon>
        <taxon>Vertebrata</taxon>
        <taxon>Euteleostomi</taxon>
        <taxon>Amphibia</taxon>
        <taxon>Batrachia</taxon>
        <taxon>Anura</taxon>
        <taxon>Pipoidea</taxon>
        <taxon>Pipidae</taxon>
        <taxon>Xenopodinae</taxon>
        <taxon>Xenopus</taxon>
        <taxon>Silurana</taxon>
    </lineage>
</organism>
<dbReference type="InterPro" id="IPR046815">
    <property type="entry name" value="P2RX7_C"/>
</dbReference>
<dbReference type="GeneTree" id="ENSGT00990000205944"/>
<evidence type="ECO:0000313" key="2">
    <source>
        <dbReference type="Ensembl" id="ENSXETP00000105022"/>
    </source>
</evidence>
<name>A0A803JAW0_XENTR</name>
<dbReference type="RefSeq" id="XP_031757004.1">
    <property type="nucleotide sequence ID" value="XM_031901144.1"/>
</dbReference>
<evidence type="ECO:0000313" key="3">
    <source>
        <dbReference type="Proteomes" id="UP000008143"/>
    </source>
</evidence>
<dbReference type="Proteomes" id="UP000008143">
    <property type="component" value="Chromosome 4"/>
</dbReference>